<keyword evidence="2 5" id="KW-0808">Transferase</keyword>
<dbReference type="SUPFAM" id="SSF51161">
    <property type="entry name" value="Trimeric LpxA-like enzymes"/>
    <property type="match status" value="1"/>
</dbReference>
<dbReference type="GO" id="GO:0008374">
    <property type="term" value="F:O-acyltransferase activity"/>
    <property type="evidence" value="ECO:0007669"/>
    <property type="project" value="TreeGrafter"/>
</dbReference>
<dbReference type="InterPro" id="IPR051159">
    <property type="entry name" value="Hexapeptide_acetyltransf"/>
</dbReference>
<dbReference type="OrthoDB" id="9814490at2"/>
<dbReference type="PANTHER" id="PTHR23416:SF23">
    <property type="entry name" value="ACETYLTRANSFERASE C18B11.09C-RELATED"/>
    <property type="match status" value="1"/>
</dbReference>
<evidence type="ECO:0000256" key="4">
    <source>
        <dbReference type="ARBA" id="ARBA00023315"/>
    </source>
</evidence>
<dbReference type="PANTHER" id="PTHR23416">
    <property type="entry name" value="SIALIC ACID SYNTHASE-RELATED"/>
    <property type="match status" value="1"/>
</dbReference>
<name>A0A512BD50_9BACT</name>
<dbReference type="InterPro" id="IPR018357">
    <property type="entry name" value="Hexapep_transf_CS"/>
</dbReference>
<dbReference type="Pfam" id="PF14602">
    <property type="entry name" value="Hexapep_2"/>
    <property type="match status" value="1"/>
</dbReference>
<evidence type="ECO:0000256" key="2">
    <source>
        <dbReference type="ARBA" id="ARBA00022679"/>
    </source>
</evidence>
<keyword evidence="3" id="KW-0677">Repeat</keyword>
<evidence type="ECO:0000256" key="1">
    <source>
        <dbReference type="ARBA" id="ARBA00007274"/>
    </source>
</evidence>
<dbReference type="Proteomes" id="UP000321513">
    <property type="component" value="Unassembled WGS sequence"/>
</dbReference>
<gene>
    <name evidence="5" type="ORF">SAE01_23770</name>
</gene>
<comment type="similarity">
    <text evidence="1">Belongs to the transferase hexapeptide repeat family.</text>
</comment>
<proteinExistence type="inferred from homology"/>
<comment type="caution">
    <text evidence="5">The sequence shown here is derived from an EMBL/GenBank/DDBJ whole genome shotgun (WGS) entry which is preliminary data.</text>
</comment>
<evidence type="ECO:0000256" key="3">
    <source>
        <dbReference type="ARBA" id="ARBA00022737"/>
    </source>
</evidence>
<dbReference type="InterPro" id="IPR001451">
    <property type="entry name" value="Hexapep"/>
</dbReference>
<evidence type="ECO:0000313" key="5">
    <source>
        <dbReference type="EMBL" id="GEO09881.1"/>
    </source>
</evidence>
<protein>
    <submittedName>
        <fullName evidence="5">Transferase</fullName>
    </submittedName>
</protein>
<dbReference type="CDD" id="cd04647">
    <property type="entry name" value="LbH_MAT_like"/>
    <property type="match status" value="1"/>
</dbReference>
<evidence type="ECO:0000313" key="6">
    <source>
        <dbReference type="Proteomes" id="UP000321513"/>
    </source>
</evidence>
<keyword evidence="6" id="KW-1185">Reference proteome</keyword>
<accession>A0A512BD50</accession>
<dbReference type="Gene3D" id="2.160.10.10">
    <property type="entry name" value="Hexapeptide repeat proteins"/>
    <property type="match status" value="1"/>
</dbReference>
<dbReference type="AlphaFoldDB" id="A0A512BD50"/>
<reference evidence="5 6" key="1">
    <citation type="submission" date="2019-07" db="EMBL/GenBank/DDBJ databases">
        <title>Whole genome shotgun sequence of Segetibacter aerophilus NBRC 106135.</title>
        <authorList>
            <person name="Hosoyama A."/>
            <person name="Uohara A."/>
            <person name="Ohji S."/>
            <person name="Ichikawa N."/>
        </authorList>
    </citation>
    <scope>NUCLEOTIDE SEQUENCE [LARGE SCALE GENOMIC DNA]</scope>
    <source>
        <strain evidence="5 6">NBRC 106135</strain>
    </source>
</reference>
<dbReference type="PROSITE" id="PS00101">
    <property type="entry name" value="HEXAPEP_TRANSFERASES"/>
    <property type="match status" value="1"/>
</dbReference>
<sequence>MFSTIHNLIQIFKNNVEYISYPKITGRIELKNKGEFKIGRSVHFQCSSTSNFVGLFKTCTVSVTKGAKLFIDDFSGFSGISIFCSNSIRIGKYVNCGGNVAIWDTDFHPLEMEARRKHDIKKIVTRPVIIEDEVFIGANSIILKGVHIGKGAIIGAGSVVSKSIPGLEVWGGNPARYIRKTS</sequence>
<keyword evidence="4" id="KW-0012">Acyltransferase</keyword>
<organism evidence="5 6">
    <name type="scientific">Segetibacter aerophilus</name>
    <dbReference type="NCBI Taxonomy" id="670293"/>
    <lineage>
        <taxon>Bacteria</taxon>
        <taxon>Pseudomonadati</taxon>
        <taxon>Bacteroidota</taxon>
        <taxon>Chitinophagia</taxon>
        <taxon>Chitinophagales</taxon>
        <taxon>Chitinophagaceae</taxon>
        <taxon>Segetibacter</taxon>
    </lineage>
</organism>
<dbReference type="EMBL" id="BJYT01000008">
    <property type="protein sequence ID" value="GEO09881.1"/>
    <property type="molecule type" value="Genomic_DNA"/>
</dbReference>
<dbReference type="InterPro" id="IPR011004">
    <property type="entry name" value="Trimer_LpxA-like_sf"/>
</dbReference>